<reference evidence="3 4" key="1">
    <citation type="submission" date="2020-05" db="EMBL/GenBank/DDBJ databases">
        <title>Draft genome sequence of Mycobacterium hippocampi DL, isolated from European seabass, Dicentrarchus labrax, reared in fish farms.</title>
        <authorList>
            <person name="Stathopoulou P."/>
            <person name="Asimakis E."/>
            <person name="Tzokas K."/>
            <person name="Batargias C."/>
            <person name="Tsiamis G."/>
        </authorList>
    </citation>
    <scope>NUCLEOTIDE SEQUENCE [LARGE SCALE GENOMIC DNA]</scope>
    <source>
        <strain evidence="3 4">DL</strain>
    </source>
</reference>
<dbReference type="AlphaFoldDB" id="A0A850PIZ1"/>
<evidence type="ECO:0000259" key="2">
    <source>
        <dbReference type="Pfam" id="PF00582"/>
    </source>
</evidence>
<feature type="domain" description="UspA" evidence="2">
    <location>
        <begin position="10"/>
        <end position="138"/>
    </location>
</feature>
<dbReference type="Proteomes" id="UP000570517">
    <property type="component" value="Unassembled WGS sequence"/>
</dbReference>
<evidence type="ECO:0000313" key="3">
    <source>
        <dbReference type="EMBL" id="NVN48334.1"/>
    </source>
</evidence>
<dbReference type="RefSeq" id="WP_178356806.1">
    <property type="nucleotide sequence ID" value="NZ_JABFYL010000003.1"/>
</dbReference>
<gene>
    <name evidence="3" type="ORF">HLY00_3557</name>
</gene>
<comment type="similarity">
    <text evidence="1">Belongs to the universal stress protein A family.</text>
</comment>
<proteinExistence type="inferred from homology"/>
<dbReference type="SUPFAM" id="SSF52402">
    <property type="entry name" value="Adenine nucleotide alpha hydrolases-like"/>
    <property type="match status" value="2"/>
</dbReference>
<evidence type="ECO:0000256" key="1">
    <source>
        <dbReference type="ARBA" id="ARBA00008791"/>
    </source>
</evidence>
<dbReference type="Gene3D" id="3.40.50.12370">
    <property type="match status" value="1"/>
</dbReference>
<dbReference type="InterPro" id="IPR006016">
    <property type="entry name" value="UspA"/>
</dbReference>
<organism evidence="3 4">
    <name type="scientific">Mycolicibacterium hippocampi</name>
    <dbReference type="NCBI Taxonomy" id="659824"/>
    <lineage>
        <taxon>Bacteria</taxon>
        <taxon>Bacillati</taxon>
        <taxon>Actinomycetota</taxon>
        <taxon>Actinomycetes</taxon>
        <taxon>Mycobacteriales</taxon>
        <taxon>Mycobacteriaceae</taxon>
        <taxon>Mycolicibacterium</taxon>
    </lineage>
</organism>
<evidence type="ECO:0000313" key="4">
    <source>
        <dbReference type="Proteomes" id="UP000570517"/>
    </source>
</evidence>
<protein>
    <submittedName>
        <fullName evidence="3">Universal stress protein family</fullName>
    </submittedName>
</protein>
<dbReference type="PANTHER" id="PTHR46268">
    <property type="entry name" value="STRESS RESPONSE PROTEIN NHAX"/>
    <property type="match status" value="1"/>
</dbReference>
<comment type="caution">
    <text evidence="3">The sequence shown here is derived from an EMBL/GenBank/DDBJ whole genome shotgun (WGS) entry which is preliminary data.</text>
</comment>
<dbReference type="InterPro" id="IPR006015">
    <property type="entry name" value="Universal_stress_UspA"/>
</dbReference>
<dbReference type="Pfam" id="PF00582">
    <property type="entry name" value="Usp"/>
    <property type="match status" value="1"/>
</dbReference>
<dbReference type="EMBL" id="JABFYL010000003">
    <property type="protein sequence ID" value="NVN48334.1"/>
    <property type="molecule type" value="Genomic_DNA"/>
</dbReference>
<keyword evidence="4" id="KW-1185">Reference proteome</keyword>
<name>A0A850PIZ1_9MYCO</name>
<accession>A0A850PIZ1</accession>
<sequence length="268" mass="28390">MQDDKSAPSVVVGIDGSETAIQAAHWAVAEAVELNVPLRLVYVTKATHSSSDDYELDVHKGKSSLQLAQNAIEATGRPVKVETAIVTGPPSVALIAESQNAGLICVGTVGIDRYARSILGSTATELAAKAHCPVAVIRPHDDGESSGDISWIAVAVNNDPGNDVVVAHALREARLRGAPVLAVRGGRNTGSTEDLDARVAQWRQHYPDVHIYPIAEHSDLTSFLRHCDERLQLVVIGGSQADELAQIVGPAGRSILHHAKVSVLVVRN</sequence>
<dbReference type="PRINTS" id="PR01438">
    <property type="entry name" value="UNVRSLSTRESS"/>
</dbReference>
<dbReference type="PANTHER" id="PTHR46268:SF6">
    <property type="entry name" value="UNIVERSAL STRESS PROTEIN UP12"/>
    <property type="match status" value="1"/>
</dbReference>